<dbReference type="GO" id="GO:0003676">
    <property type="term" value="F:nucleic acid binding"/>
    <property type="evidence" value="ECO:0007669"/>
    <property type="project" value="InterPro"/>
</dbReference>
<dbReference type="PANTHER" id="PTHR46889">
    <property type="entry name" value="TRANSPOSASE INSF FOR INSERTION SEQUENCE IS3B-RELATED"/>
    <property type="match status" value="1"/>
</dbReference>
<dbReference type="InterPro" id="IPR050900">
    <property type="entry name" value="Transposase_IS3/IS150/IS904"/>
</dbReference>
<dbReference type="AlphaFoldDB" id="A0A485LUT9"/>
<gene>
    <name evidence="2" type="ORF">SCFA_1150007</name>
</gene>
<dbReference type="GO" id="GO:0015074">
    <property type="term" value="P:DNA integration"/>
    <property type="evidence" value="ECO:0007669"/>
    <property type="project" value="InterPro"/>
</dbReference>
<evidence type="ECO:0000313" key="2">
    <source>
        <dbReference type="EMBL" id="VFU11811.1"/>
    </source>
</evidence>
<dbReference type="PANTHER" id="PTHR46889:SF5">
    <property type="entry name" value="INTEGRASE PROTEIN"/>
    <property type="match status" value="1"/>
</dbReference>
<proteinExistence type="predicted"/>
<dbReference type="InterPro" id="IPR036397">
    <property type="entry name" value="RNaseH_sf"/>
</dbReference>
<dbReference type="NCBIfam" id="NF033516">
    <property type="entry name" value="transpos_IS3"/>
    <property type="match status" value="1"/>
</dbReference>
<dbReference type="SUPFAM" id="SSF53098">
    <property type="entry name" value="Ribonuclease H-like"/>
    <property type="match status" value="1"/>
</dbReference>
<dbReference type="Gene3D" id="3.30.420.10">
    <property type="entry name" value="Ribonuclease H-like superfamily/Ribonuclease H"/>
    <property type="match status" value="1"/>
</dbReference>
<reference evidence="2" key="1">
    <citation type="submission" date="2019-03" db="EMBL/GenBank/DDBJ databases">
        <authorList>
            <person name="Hao L."/>
        </authorList>
    </citation>
    <scope>NUCLEOTIDE SEQUENCE</scope>
</reference>
<dbReference type="InterPro" id="IPR048020">
    <property type="entry name" value="Transpos_IS3"/>
</dbReference>
<evidence type="ECO:0000259" key="1">
    <source>
        <dbReference type="PROSITE" id="PS50994"/>
    </source>
</evidence>
<sequence>MKIATSLSKDVGVKRACHALTVSRAGFYRWRNLSENAKPASVRALPPLALSREEQQRVLDTLHEERFVDKAPQEVYASLLDEGTYLCSVRTMYRILEAHQEVKERRNQLRHPVYTKPELLAQGPNQVWSWDITKLKGPAKWTYFYLYVILDIFSRYVVGWMVASRESGSLAKKLIEQTCEKQMIQADELCIHSDRGTSMTSKTVALLLADLSITKSLSRPHVSNDNPYSEAHFKTMKYRPEFPERFGCIEDARSFCQHFFSWYNTEHYHSGIGFLTPEDVHYGRAQQIIKDRQTVLNAAFEEHPERFKGNLPKSLSLPNAVWINKPVPSVDNEGLL</sequence>
<dbReference type="Pfam" id="PF00665">
    <property type="entry name" value="rve"/>
    <property type="match status" value="1"/>
</dbReference>
<dbReference type="InterPro" id="IPR001584">
    <property type="entry name" value="Integrase_cat-core"/>
</dbReference>
<dbReference type="EMBL" id="CAADRM010000019">
    <property type="protein sequence ID" value="VFU11811.1"/>
    <property type="molecule type" value="Genomic_DNA"/>
</dbReference>
<protein>
    <submittedName>
        <fullName evidence="2">Integrase</fullName>
    </submittedName>
</protein>
<feature type="domain" description="Integrase catalytic" evidence="1">
    <location>
        <begin position="120"/>
        <end position="285"/>
    </location>
</feature>
<dbReference type="InterPro" id="IPR012337">
    <property type="entry name" value="RNaseH-like_sf"/>
</dbReference>
<organism evidence="2">
    <name type="scientific">anaerobic digester metagenome</name>
    <dbReference type="NCBI Taxonomy" id="1263854"/>
    <lineage>
        <taxon>unclassified sequences</taxon>
        <taxon>metagenomes</taxon>
        <taxon>ecological metagenomes</taxon>
    </lineage>
</organism>
<accession>A0A485LUT9</accession>
<dbReference type="PROSITE" id="PS50994">
    <property type="entry name" value="INTEGRASE"/>
    <property type="match status" value="1"/>
</dbReference>
<name>A0A485LUT9_9ZZZZ</name>